<dbReference type="InterPro" id="IPR003848">
    <property type="entry name" value="DUF218"/>
</dbReference>
<evidence type="ECO:0000313" key="3">
    <source>
        <dbReference type="EMBL" id="SDL83143.1"/>
    </source>
</evidence>
<dbReference type="PANTHER" id="PTHR30336">
    <property type="entry name" value="INNER MEMBRANE PROTEIN, PROBABLE PERMEASE"/>
    <property type="match status" value="1"/>
</dbReference>
<protein>
    <submittedName>
        <fullName evidence="3">Uncharacterized SAM-binding protein YcdF, DUF218 family</fullName>
    </submittedName>
</protein>
<feature type="domain" description="DUF218" evidence="2">
    <location>
        <begin position="77"/>
        <end position="245"/>
    </location>
</feature>
<dbReference type="Gene3D" id="3.40.50.620">
    <property type="entry name" value="HUPs"/>
    <property type="match status" value="1"/>
</dbReference>
<sequence>MFYILSKTLYYLVMPLTWVMLLLGLALLTRHPRRRKRILIGTLALVFILGHTIPINELYAWWERPGTPYAALDSTYDVAIVLGGVTNGEQRPDDRVHFGRGADRVMHTVQLYKLGKVRHILLSGGGRTLDGKFLRESENMRDVMLLCGVPDSVITVETQSVNTRENALYSAAILQRRFPGQRYLLVSSAFHLRRAEACFRKVGIQADPFATDFHSSSLPYSFEKWIAPTEQAFAEWGLLIHEMVGYVVYKLIGYA</sequence>
<organism evidence="3 4">
    <name type="scientific">Catalinimonas alkaloidigena</name>
    <dbReference type="NCBI Taxonomy" id="1075417"/>
    <lineage>
        <taxon>Bacteria</taxon>
        <taxon>Pseudomonadati</taxon>
        <taxon>Bacteroidota</taxon>
        <taxon>Cytophagia</taxon>
        <taxon>Cytophagales</taxon>
        <taxon>Catalimonadaceae</taxon>
        <taxon>Catalinimonas</taxon>
    </lineage>
</organism>
<keyword evidence="1" id="KW-0472">Membrane</keyword>
<keyword evidence="4" id="KW-1185">Reference proteome</keyword>
<dbReference type="Pfam" id="PF02698">
    <property type="entry name" value="DUF218"/>
    <property type="match status" value="1"/>
</dbReference>
<evidence type="ECO:0000259" key="2">
    <source>
        <dbReference type="Pfam" id="PF02698"/>
    </source>
</evidence>
<dbReference type="RefSeq" id="WP_089685213.1">
    <property type="nucleotide sequence ID" value="NZ_FNFO01000008.1"/>
</dbReference>
<evidence type="ECO:0000313" key="4">
    <source>
        <dbReference type="Proteomes" id="UP000198510"/>
    </source>
</evidence>
<dbReference type="Proteomes" id="UP000198510">
    <property type="component" value="Unassembled WGS sequence"/>
</dbReference>
<evidence type="ECO:0000256" key="1">
    <source>
        <dbReference type="SAM" id="Phobius"/>
    </source>
</evidence>
<dbReference type="EMBL" id="FNFO01000008">
    <property type="protein sequence ID" value="SDL83143.1"/>
    <property type="molecule type" value="Genomic_DNA"/>
</dbReference>
<feature type="transmembrane region" description="Helical" evidence="1">
    <location>
        <begin position="38"/>
        <end position="62"/>
    </location>
</feature>
<gene>
    <name evidence="3" type="ORF">SAMN05421823_108223</name>
</gene>
<dbReference type="InterPro" id="IPR051599">
    <property type="entry name" value="Cell_Envelope_Assoc"/>
</dbReference>
<dbReference type="GO" id="GO:0005886">
    <property type="term" value="C:plasma membrane"/>
    <property type="evidence" value="ECO:0007669"/>
    <property type="project" value="TreeGrafter"/>
</dbReference>
<dbReference type="PANTHER" id="PTHR30336:SF4">
    <property type="entry name" value="ENVELOPE BIOGENESIS FACTOR ELYC"/>
    <property type="match status" value="1"/>
</dbReference>
<reference evidence="3 4" key="1">
    <citation type="submission" date="2016-10" db="EMBL/GenBank/DDBJ databases">
        <authorList>
            <person name="de Groot N.N."/>
        </authorList>
    </citation>
    <scope>NUCLEOTIDE SEQUENCE [LARGE SCALE GENOMIC DNA]</scope>
    <source>
        <strain evidence="3 4">DSM 25186</strain>
    </source>
</reference>
<dbReference type="InterPro" id="IPR014729">
    <property type="entry name" value="Rossmann-like_a/b/a_fold"/>
</dbReference>
<name>A0A1G9N9R7_9BACT</name>
<dbReference type="CDD" id="cd06259">
    <property type="entry name" value="YdcF-like"/>
    <property type="match status" value="1"/>
</dbReference>
<keyword evidence="1" id="KW-0812">Transmembrane</keyword>
<keyword evidence="1" id="KW-1133">Transmembrane helix</keyword>
<dbReference type="GO" id="GO:0043164">
    <property type="term" value="P:Gram-negative-bacterium-type cell wall biogenesis"/>
    <property type="evidence" value="ECO:0007669"/>
    <property type="project" value="TreeGrafter"/>
</dbReference>
<feature type="transmembrane region" description="Helical" evidence="1">
    <location>
        <begin position="12"/>
        <end position="29"/>
    </location>
</feature>
<proteinExistence type="predicted"/>
<dbReference type="AlphaFoldDB" id="A0A1G9N9R7"/>
<accession>A0A1G9N9R7</accession>
<dbReference type="GO" id="GO:0000270">
    <property type="term" value="P:peptidoglycan metabolic process"/>
    <property type="evidence" value="ECO:0007669"/>
    <property type="project" value="TreeGrafter"/>
</dbReference>